<keyword evidence="2" id="KW-1133">Transmembrane helix</keyword>
<accession>A0A9Q0KHH5</accession>
<feature type="region of interest" description="Disordered" evidence="1">
    <location>
        <begin position="173"/>
        <end position="196"/>
    </location>
</feature>
<evidence type="ECO:0000259" key="3">
    <source>
        <dbReference type="Pfam" id="PF20705"/>
    </source>
</evidence>
<dbReference type="AlphaFoldDB" id="A0A9Q0KHH5"/>
<dbReference type="InterPro" id="IPR045883">
    <property type="entry name" value="At4g13530-like"/>
</dbReference>
<keyword evidence="5" id="KW-1185">Reference proteome</keyword>
<dbReference type="PANTHER" id="PTHR33646">
    <property type="entry name" value="GB|AAF00631.1"/>
    <property type="match status" value="1"/>
</dbReference>
<dbReference type="Pfam" id="PF20705">
    <property type="entry name" value="DUF6821"/>
    <property type="match status" value="1"/>
</dbReference>
<evidence type="ECO:0000313" key="5">
    <source>
        <dbReference type="Proteomes" id="UP001141806"/>
    </source>
</evidence>
<dbReference type="OrthoDB" id="766965at2759"/>
<feature type="compositionally biased region" description="Basic and acidic residues" evidence="1">
    <location>
        <begin position="173"/>
        <end position="183"/>
    </location>
</feature>
<feature type="transmembrane region" description="Helical" evidence="2">
    <location>
        <begin position="223"/>
        <end position="246"/>
    </location>
</feature>
<sequence>MEKASSAEMDLDEWEFISDDTDDHRFHDIQFSREMGFDQKSVLDMDYFICPSPTPSKTIFDAPPKSTGLIRRRVQHQLVPIPIQLEPVSGKNPDHEFVKDITEFSVSEMVEKIIAPTPEAAVTGDQDVISQVFFKKMKENEFVDMKMDSPKSVNTGIKPQAELGSIQFEEKDQGFNGEAKEQNRPSSRVAAEQGMMEDYSDSKIKVESNWEEGDTDGFCIWKWGTSGIGTLCSVGVAAATICIFIFGSHQRHKHHLNQHQKLNFQIYADDKRIKEMVNHSTRLNHALSTVRGVPLTRATISFGGIGALSTFPALNRLYQCKGEAPGTCDFSGMATIAMTDPSSFSEDGESHGGYECRACGFV</sequence>
<gene>
    <name evidence="4" type="ORF">NE237_003726</name>
</gene>
<name>A0A9Q0KHH5_9MAGN</name>
<evidence type="ECO:0000256" key="2">
    <source>
        <dbReference type="SAM" id="Phobius"/>
    </source>
</evidence>
<feature type="domain" description="DUF6821" evidence="3">
    <location>
        <begin position="125"/>
        <end position="304"/>
    </location>
</feature>
<dbReference type="PANTHER" id="PTHR33646:SF2">
    <property type="entry name" value="F20H23.8 PROTEIN"/>
    <property type="match status" value="1"/>
</dbReference>
<keyword evidence="2" id="KW-0472">Membrane</keyword>
<evidence type="ECO:0000256" key="1">
    <source>
        <dbReference type="SAM" id="MobiDB-lite"/>
    </source>
</evidence>
<dbReference type="Proteomes" id="UP001141806">
    <property type="component" value="Unassembled WGS sequence"/>
</dbReference>
<protein>
    <recommendedName>
        <fullName evidence="3">DUF6821 domain-containing protein</fullName>
    </recommendedName>
</protein>
<organism evidence="4 5">
    <name type="scientific">Protea cynaroides</name>
    <dbReference type="NCBI Taxonomy" id="273540"/>
    <lineage>
        <taxon>Eukaryota</taxon>
        <taxon>Viridiplantae</taxon>
        <taxon>Streptophyta</taxon>
        <taxon>Embryophyta</taxon>
        <taxon>Tracheophyta</taxon>
        <taxon>Spermatophyta</taxon>
        <taxon>Magnoliopsida</taxon>
        <taxon>Proteales</taxon>
        <taxon>Proteaceae</taxon>
        <taxon>Protea</taxon>
    </lineage>
</organism>
<reference evidence="4" key="1">
    <citation type="journal article" date="2023" name="Plant J.">
        <title>The genome of the king protea, Protea cynaroides.</title>
        <authorList>
            <person name="Chang J."/>
            <person name="Duong T.A."/>
            <person name="Schoeman C."/>
            <person name="Ma X."/>
            <person name="Roodt D."/>
            <person name="Barker N."/>
            <person name="Li Z."/>
            <person name="Van de Peer Y."/>
            <person name="Mizrachi E."/>
        </authorList>
    </citation>
    <scope>NUCLEOTIDE SEQUENCE</scope>
    <source>
        <tissue evidence="4">Young leaves</tissue>
    </source>
</reference>
<keyword evidence="2" id="KW-0812">Transmembrane</keyword>
<evidence type="ECO:0000313" key="4">
    <source>
        <dbReference type="EMBL" id="KAJ4970627.1"/>
    </source>
</evidence>
<dbReference type="InterPro" id="IPR049224">
    <property type="entry name" value="DUF6821"/>
</dbReference>
<comment type="caution">
    <text evidence="4">The sequence shown here is derived from an EMBL/GenBank/DDBJ whole genome shotgun (WGS) entry which is preliminary data.</text>
</comment>
<dbReference type="EMBL" id="JAMYWD010000005">
    <property type="protein sequence ID" value="KAJ4970627.1"/>
    <property type="molecule type" value="Genomic_DNA"/>
</dbReference>
<proteinExistence type="predicted"/>